<keyword evidence="3" id="KW-1185">Reference proteome</keyword>
<dbReference type="PANTHER" id="PTHR34239:SF2">
    <property type="entry name" value="TRANSPOSABLE ELEMENT P TRANSPOSASE_THAP9 CONSERVED DOMAIN-CONTAINING PROTEIN"/>
    <property type="match status" value="1"/>
</dbReference>
<comment type="caution">
    <text evidence="2">The sequence shown here is derived from an EMBL/GenBank/DDBJ whole genome shotgun (WGS) entry which is preliminary data.</text>
</comment>
<protein>
    <submittedName>
        <fullName evidence="2">Uncharacterized protein</fullName>
    </submittedName>
</protein>
<evidence type="ECO:0000313" key="2">
    <source>
        <dbReference type="EMBL" id="KAK2568044.1"/>
    </source>
</evidence>
<gene>
    <name evidence="2" type="ORF">P5673_007955</name>
</gene>
<feature type="compositionally biased region" description="Low complexity" evidence="1">
    <location>
        <begin position="413"/>
        <end position="423"/>
    </location>
</feature>
<reference evidence="2" key="2">
    <citation type="journal article" date="2023" name="Science">
        <title>Genomic signatures of disease resistance in endangered staghorn corals.</title>
        <authorList>
            <person name="Vollmer S.V."/>
            <person name="Selwyn J.D."/>
            <person name="Despard B.A."/>
            <person name="Roesel C.L."/>
        </authorList>
    </citation>
    <scope>NUCLEOTIDE SEQUENCE</scope>
    <source>
        <strain evidence="2">K2</strain>
    </source>
</reference>
<dbReference type="AlphaFoldDB" id="A0AAD9QV96"/>
<feature type="compositionally biased region" description="Acidic residues" evidence="1">
    <location>
        <begin position="86"/>
        <end position="95"/>
    </location>
</feature>
<dbReference type="Proteomes" id="UP001249851">
    <property type="component" value="Unassembled WGS sequence"/>
</dbReference>
<reference evidence="2" key="1">
    <citation type="journal article" date="2023" name="G3 (Bethesda)">
        <title>Whole genome assembly and annotation of the endangered Caribbean coral Acropora cervicornis.</title>
        <authorList>
            <person name="Selwyn J.D."/>
            <person name="Vollmer S.V."/>
        </authorList>
    </citation>
    <scope>NUCLEOTIDE SEQUENCE</scope>
    <source>
        <strain evidence="2">K2</strain>
    </source>
</reference>
<feature type="region of interest" description="Disordered" evidence="1">
    <location>
        <begin position="50"/>
        <end position="106"/>
    </location>
</feature>
<name>A0AAD9QV96_ACRCE</name>
<dbReference type="EMBL" id="JARQWQ010000013">
    <property type="protein sequence ID" value="KAK2568044.1"/>
    <property type="molecule type" value="Genomic_DNA"/>
</dbReference>
<sequence>MTKLGLEPLYYRRRTHILRFVDECIANRVPRYLSNYFNYESYHRFRKQLASRASKPQSKSSPDDKIQTSKQRKSCSASENANAMSSDEDESDATEEANTQHHHDTSAADALTLFGGGDINEIEDTVLEDREDGDSDNASLLSAISSSLSCSQDTGPTIASGLAELVNGRFNAEYSMEKRKEILQKYKKPSNCDNVLVPKVNEEIWSKLQANAKHSDIRTLALQDTLKTIPSYKALINPLLDSVALLGHVCTELSYKRRDALKPFLHQDFRLACARSRKPGKLLFGNDLAKTLQEIKSTNKLMTSSHIPSSSNVIADVESRHFHSQDDKCILNSELLTRVLRTLNFQPEIDLFASRLNKQLLVFYSFRPDPEASFINAFTISWLHFTGATENYSGSSSLCGSGSRLADSSMVPSADISSHPSSSQALPLKESTETTSNPSNCAPSSQENVTSCLFTVQQQLAGLGFTELSIKVITASWYEGTTAQYQSHLKKWIELCKEKNCYVLSPDLPVVPDFLSTLHENGLSRYPLSFSLISTQRSHTVLNYFCKGASVSVLSLKELTLKLTFLLTLLSGQRCQTVKFFSIKNMELSDLKCTFVITERVKQSRVRTHLKSVEFLASPEDEEIEYIKKTQALRVIVVNYFLAMSSLMAQQAKTPYPGGVLVFLSLQHTALVPRQPNEMTFQSYYHKPVDNTFNFGDKILQLADKLEFAIQTEWKRTSASA</sequence>
<evidence type="ECO:0000313" key="3">
    <source>
        <dbReference type="Proteomes" id="UP001249851"/>
    </source>
</evidence>
<proteinExistence type="predicted"/>
<organism evidence="2 3">
    <name type="scientific">Acropora cervicornis</name>
    <name type="common">Staghorn coral</name>
    <dbReference type="NCBI Taxonomy" id="6130"/>
    <lineage>
        <taxon>Eukaryota</taxon>
        <taxon>Metazoa</taxon>
        <taxon>Cnidaria</taxon>
        <taxon>Anthozoa</taxon>
        <taxon>Hexacorallia</taxon>
        <taxon>Scleractinia</taxon>
        <taxon>Astrocoeniina</taxon>
        <taxon>Acroporidae</taxon>
        <taxon>Acropora</taxon>
    </lineage>
</organism>
<feature type="compositionally biased region" description="Polar residues" evidence="1">
    <location>
        <begin position="433"/>
        <end position="443"/>
    </location>
</feature>
<feature type="region of interest" description="Disordered" evidence="1">
    <location>
        <begin position="410"/>
        <end position="443"/>
    </location>
</feature>
<accession>A0AAD9QV96</accession>
<dbReference type="PANTHER" id="PTHR34239">
    <property type="entry name" value="APPLE DOMAIN-CONTAINING PROTEIN"/>
    <property type="match status" value="1"/>
</dbReference>
<evidence type="ECO:0000256" key="1">
    <source>
        <dbReference type="SAM" id="MobiDB-lite"/>
    </source>
</evidence>